<evidence type="ECO:0000256" key="4">
    <source>
        <dbReference type="ARBA" id="ARBA00023125"/>
    </source>
</evidence>
<comment type="caution">
    <text evidence="7">The sequence shown here is derived from an EMBL/GenBank/DDBJ whole genome shotgun (WGS) entry which is preliminary data.</text>
</comment>
<comment type="similarity">
    <text evidence="1">In the C-terminal section; belongs to the class-I pyridoxal-phosphate-dependent aminotransferase family.</text>
</comment>
<organism evidence="7 8">
    <name type="scientific">Crossiella equi</name>
    <dbReference type="NCBI Taxonomy" id="130796"/>
    <lineage>
        <taxon>Bacteria</taxon>
        <taxon>Bacillati</taxon>
        <taxon>Actinomycetota</taxon>
        <taxon>Actinomycetes</taxon>
        <taxon>Pseudonocardiales</taxon>
        <taxon>Pseudonocardiaceae</taxon>
        <taxon>Crossiella</taxon>
    </lineage>
</organism>
<sequence length="500" mass="53463">MNGADFLQLRRDGAPAKGLTDWLVTALREAIGDGRLTDGAVLPPTRALADDLAVSRGVVVEAYRRLAEEGLVTARTCHGTVVTGTLRPEASRPGPPSPGMDRFVPPLPGAAGHRIEIDLSPSTPDLGTFPRSAWLRSERAVLHQVRPASLAYGDPRGSAELRAQLARWLGRTRGVRAHPDDILVVGGVAQALSLLCHVLRARGRTTMAVEDPGSRGARSGLGHVGFTPVPVPVDEHGLRVDALAGTGERTVLLTPAHQFPTGVVLAPARRAALLDWARQGGLVIEDDYDAEYRYDRAPVPALQASAPEHVAYTGSVSKTIAPGMRMGWLIAPRELHDDLVLAKYANDLGSPVLPQLVLADLIERGGLERHLRVTRARYRTRRDAFVQALHQAWPAVRVQGVAAGLHAVIDFPGVPLDDVELATRLAETGILVQPLSWHRVRTGPPGLVVGYAANPPDRLREAARRIVETVRAGAGVGGPAGPYRADRLAGLTAHRWQGPG</sequence>
<keyword evidence="5" id="KW-0804">Transcription</keyword>
<dbReference type="InterPro" id="IPR036390">
    <property type="entry name" value="WH_DNA-bd_sf"/>
</dbReference>
<keyword evidence="4" id="KW-0238">DNA-binding</keyword>
<dbReference type="SUPFAM" id="SSF46785">
    <property type="entry name" value="Winged helix' DNA-binding domain"/>
    <property type="match status" value="1"/>
</dbReference>
<gene>
    <name evidence="7" type="ORF">JOF53_008276</name>
</gene>
<keyword evidence="3" id="KW-0805">Transcription regulation</keyword>
<dbReference type="RefSeq" id="WP_086781949.1">
    <property type="nucleotide sequence ID" value="NZ_JAGIOO010000001.1"/>
</dbReference>
<dbReference type="Pfam" id="PF00392">
    <property type="entry name" value="GntR"/>
    <property type="match status" value="1"/>
</dbReference>
<dbReference type="Proteomes" id="UP001519363">
    <property type="component" value="Unassembled WGS sequence"/>
</dbReference>
<dbReference type="InterPro" id="IPR051446">
    <property type="entry name" value="HTH_trans_reg/aminotransferase"/>
</dbReference>
<dbReference type="SMART" id="SM00345">
    <property type="entry name" value="HTH_GNTR"/>
    <property type="match status" value="1"/>
</dbReference>
<dbReference type="PRINTS" id="PR00035">
    <property type="entry name" value="HTHGNTR"/>
</dbReference>
<dbReference type="CDD" id="cd07377">
    <property type="entry name" value="WHTH_GntR"/>
    <property type="match status" value="1"/>
</dbReference>
<protein>
    <submittedName>
        <fullName evidence="7">GntR family transcriptional regulator/MocR family aminotransferase</fullName>
    </submittedName>
</protein>
<keyword evidence="8" id="KW-1185">Reference proteome</keyword>
<dbReference type="EMBL" id="JAGIOO010000001">
    <property type="protein sequence ID" value="MBP2479404.1"/>
    <property type="molecule type" value="Genomic_DNA"/>
</dbReference>
<keyword evidence="7" id="KW-0032">Aminotransferase</keyword>
<evidence type="ECO:0000256" key="5">
    <source>
        <dbReference type="ARBA" id="ARBA00023163"/>
    </source>
</evidence>
<evidence type="ECO:0000256" key="3">
    <source>
        <dbReference type="ARBA" id="ARBA00023015"/>
    </source>
</evidence>
<dbReference type="PANTHER" id="PTHR46577">
    <property type="entry name" value="HTH-TYPE TRANSCRIPTIONAL REGULATORY PROTEIN GABR"/>
    <property type="match status" value="1"/>
</dbReference>
<dbReference type="GO" id="GO:0008483">
    <property type="term" value="F:transaminase activity"/>
    <property type="evidence" value="ECO:0007669"/>
    <property type="project" value="UniProtKB-KW"/>
</dbReference>
<dbReference type="CDD" id="cd00609">
    <property type="entry name" value="AAT_like"/>
    <property type="match status" value="1"/>
</dbReference>
<dbReference type="Pfam" id="PF00155">
    <property type="entry name" value="Aminotran_1_2"/>
    <property type="match status" value="1"/>
</dbReference>
<evidence type="ECO:0000259" key="6">
    <source>
        <dbReference type="PROSITE" id="PS50949"/>
    </source>
</evidence>
<name>A0ABS5AS58_9PSEU</name>
<evidence type="ECO:0000256" key="2">
    <source>
        <dbReference type="ARBA" id="ARBA00022898"/>
    </source>
</evidence>
<dbReference type="PANTHER" id="PTHR46577:SF1">
    <property type="entry name" value="HTH-TYPE TRANSCRIPTIONAL REGULATORY PROTEIN GABR"/>
    <property type="match status" value="1"/>
</dbReference>
<keyword evidence="7" id="KW-0808">Transferase</keyword>
<evidence type="ECO:0000313" key="8">
    <source>
        <dbReference type="Proteomes" id="UP001519363"/>
    </source>
</evidence>
<proteinExistence type="inferred from homology"/>
<feature type="domain" description="HTH gntR-type" evidence="6">
    <location>
        <begin position="17"/>
        <end position="85"/>
    </location>
</feature>
<dbReference type="InterPro" id="IPR000524">
    <property type="entry name" value="Tscrpt_reg_HTH_GntR"/>
</dbReference>
<evidence type="ECO:0000313" key="7">
    <source>
        <dbReference type="EMBL" id="MBP2479404.1"/>
    </source>
</evidence>
<dbReference type="InterPro" id="IPR036388">
    <property type="entry name" value="WH-like_DNA-bd_sf"/>
</dbReference>
<dbReference type="Gene3D" id="1.10.10.10">
    <property type="entry name" value="Winged helix-like DNA-binding domain superfamily/Winged helix DNA-binding domain"/>
    <property type="match status" value="1"/>
</dbReference>
<dbReference type="InterPro" id="IPR015424">
    <property type="entry name" value="PyrdxlP-dep_Trfase"/>
</dbReference>
<dbReference type="SUPFAM" id="SSF53383">
    <property type="entry name" value="PLP-dependent transferases"/>
    <property type="match status" value="1"/>
</dbReference>
<dbReference type="InterPro" id="IPR004839">
    <property type="entry name" value="Aminotransferase_I/II_large"/>
</dbReference>
<reference evidence="7 8" key="1">
    <citation type="submission" date="2021-03" db="EMBL/GenBank/DDBJ databases">
        <title>Sequencing the genomes of 1000 actinobacteria strains.</title>
        <authorList>
            <person name="Klenk H.-P."/>
        </authorList>
    </citation>
    <scope>NUCLEOTIDE SEQUENCE [LARGE SCALE GENOMIC DNA]</scope>
    <source>
        <strain evidence="7 8">DSM 44580</strain>
    </source>
</reference>
<dbReference type="Gene3D" id="3.40.640.10">
    <property type="entry name" value="Type I PLP-dependent aspartate aminotransferase-like (Major domain)"/>
    <property type="match status" value="1"/>
</dbReference>
<dbReference type="PROSITE" id="PS50949">
    <property type="entry name" value="HTH_GNTR"/>
    <property type="match status" value="1"/>
</dbReference>
<keyword evidence="2" id="KW-0663">Pyridoxal phosphate</keyword>
<dbReference type="InterPro" id="IPR015421">
    <property type="entry name" value="PyrdxlP-dep_Trfase_major"/>
</dbReference>
<accession>A0ABS5AS58</accession>
<evidence type="ECO:0000256" key="1">
    <source>
        <dbReference type="ARBA" id="ARBA00005384"/>
    </source>
</evidence>